<dbReference type="OrthoDB" id="8052806at2759"/>
<evidence type="ECO:0000313" key="1">
    <source>
        <dbReference type="EMBL" id="KAF2887519.1"/>
    </source>
</evidence>
<comment type="caution">
    <text evidence="1">The sequence shown here is derived from an EMBL/GenBank/DDBJ whole genome shotgun (WGS) entry which is preliminary data.</text>
</comment>
<dbReference type="AlphaFoldDB" id="A0A8K0G670"/>
<evidence type="ECO:0000313" key="2">
    <source>
        <dbReference type="Proteomes" id="UP000801492"/>
    </source>
</evidence>
<proteinExistence type="predicted"/>
<feature type="non-terminal residue" evidence="1">
    <location>
        <position position="1"/>
    </location>
</feature>
<feature type="non-terminal residue" evidence="1">
    <location>
        <position position="155"/>
    </location>
</feature>
<sequence>MNVIGIGQGTIDISHKVMLTSYSCCNNYKGTISCLVVSQIFSALPTHTFNRNAIEIPPNIKLADPRFNESRSIDVLLGAADVEKMYRMVWVHPEHRRYQRILWRETTNDEICTYELNTVTYDTTSAPYLTIRCLIQIALDKQDYYRLQSQVIKED</sequence>
<name>A0A8K0G670_IGNLU</name>
<reference evidence="1" key="1">
    <citation type="submission" date="2019-08" db="EMBL/GenBank/DDBJ databases">
        <title>The genome of the North American firefly Photinus pyralis.</title>
        <authorList>
            <consortium name="Photinus pyralis genome working group"/>
            <person name="Fallon T.R."/>
            <person name="Sander Lower S.E."/>
            <person name="Weng J.-K."/>
        </authorList>
    </citation>
    <scope>NUCLEOTIDE SEQUENCE</scope>
    <source>
        <strain evidence="1">TRF0915ILg1</strain>
        <tissue evidence="1">Whole body</tissue>
    </source>
</reference>
<dbReference type="Proteomes" id="UP000801492">
    <property type="component" value="Unassembled WGS sequence"/>
</dbReference>
<keyword evidence="2" id="KW-1185">Reference proteome</keyword>
<gene>
    <name evidence="1" type="ORF">ILUMI_18654</name>
</gene>
<accession>A0A8K0G670</accession>
<dbReference type="EMBL" id="VTPC01083063">
    <property type="protein sequence ID" value="KAF2887519.1"/>
    <property type="molecule type" value="Genomic_DNA"/>
</dbReference>
<organism evidence="1 2">
    <name type="scientific">Ignelater luminosus</name>
    <name type="common">Cucubano</name>
    <name type="synonym">Pyrophorus luminosus</name>
    <dbReference type="NCBI Taxonomy" id="2038154"/>
    <lineage>
        <taxon>Eukaryota</taxon>
        <taxon>Metazoa</taxon>
        <taxon>Ecdysozoa</taxon>
        <taxon>Arthropoda</taxon>
        <taxon>Hexapoda</taxon>
        <taxon>Insecta</taxon>
        <taxon>Pterygota</taxon>
        <taxon>Neoptera</taxon>
        <taxon>Endopterygota</taxon>
        <taxon>Coleoptera</taxon>
        <taxon>Polyphaga</taxon>
        <taxon>Elateriformia</taxon>
        <taxon>Elateroidea</taxon>
        <taxon>Elateridae</taxon>
        <taxon>Agrypninae</taxon>
        <taxon>Pyrophorini</taxon>
        <taxon>Ignelater</taxon>
    </lineage>
</organism>
<protein>
    <submittedName>
        <fullName evidence="1">Uncharacterized protein</fullName>
    </submittedName>
</protein>